<evidence type="ECO:0000313" key="1">
    <source>
        <dbReference type="EMBL" id="KAH0812091.1"/>
    </source>
</evidence>
<sequence>MHLHQLDNDRGKNEHVISKISKSVRGVKIGKTQRAQKNHHLQTTPCGFGICAVTFEPQITFLKPTPAAAEVPRPSAAAHLRDRLRWFNFSFTGEEREKRHRYVLLSVTEEETINWEEKESGVDEMERGVGQGCSTSSSLLAGEKKLTELKNDLHLNVGQWDVPPPWELRHAEIGGKS</sequence>
<gene>
    <name evidence="1" type="ORF">GEV33_010699</name>
</gene>
<dbReference type="Proteomes" id="UP000719412">
    <property type="component" value="Unassembled WGS sequence"/>
</dbReference>
<organism evidence="1 2">
    <name type="scientific">Tenebrio molitor</name>
    <name type="common">Yellow mealworm beetle</name>
    <dbReference type="NCBI Taxonomy" id="7067"/>
    <lineage>
        <taxon>Eukaryota</taxon>
        <taxon>Metazoa</taxon>
        <taxon>Ecdysozoa</taxon>
        <taxon>Arthropoda</taxon>
        <taxon>Hexapoda</taxon>
        <taxon>Insecta</taxon>
        <taxon>Pterygota</taxon>
        <taxon>Neoptera</taxon>
        <taxon>Endopterygota</taxon>
        <taxon>Coleoptera</taxon>
        <taxon>Polyphaga</taxon>
        <taxon>Cucujiformia</taxon>
        <taxon>Tenebrionidae</taxon>
        <taxon>Tenebrio</taxon>
    </lineage>
</organism>
<dbReference type="AlphaFoldDB" id="A0A8J6LGF4"/>
<dbReference type="EMBL" id="JABDTM020026303">
    <property type="protein sequence ID" value="KAH0812091.1"/>
    <property type="molecule type" value="Genomic_DNA"/>
</dbReference>
<proteinExistence type="predicted"/>
<keyword evidence="2" id="KW-1185">Reference proteome</keyword>
<accession>A0A8J6LGF4</accession>
<evidence type="ECO:0000313" key="2">
    <source>
        <dbReference type="Proteomes" id="UP000719412"/>
    </source>
</evidence>
<protein>
    <submittedName>
        <fullName evidence="1">Uncharacterized protein</fullName>
    </submittedName>
</protein>
<reference evidence="1" key="1">
    <citation type="journal article" date="2020" name="J Insects Food Feed">
        <title>The yellow mealworm (Tenebrio molitor) genome: a resource for the emerging insects as food and feed industry.</title>
        <authorList>
            <person name="Eriksson T."/>
            <person name="Andere A."/>
            <person name="Kelstrup H."/>
            <person name="Emery V."/>
            <person name="Picard C."/>
        </authorList>
    </citation>
    <scope>NUCLEOTIDE SEQUENCE</scope>
    <source>
        <strain evidence="1">Stoneville</strain>
        <tissue evidence="1">Whole head</tissue>
    </source>
</reference>
<reference evidence="1" key="2">
    <citation type="submission" date="2021-08" db="EMBL/GenBank/DDBJ databases">
        <authorList>
            <person name="Eriksson T."/>
        </authorList>
    </citation>
    <scope>NUCLEOTIDE SEQUENCE</scope>
    <source>
        <strain evidence="1">Stoneville</strain>
        <tissue evidence="1">Whole head</tissue>
    </source>
</reference>
<name>A0A8J6LGF4_TENMO</name>
<comment type="caution">
    <text evidence="1">The sequence shown here is derived from an EMBL/GenBank/DDBJ whole genome shotgun (WGS) entry which is preliminary data.</text>
</comment>